<proteinExistence type="predicted"/>
<evidence type="ECO:0000256" key="1">
    <source>
        <dbReference type="ARBA" id="ARBA00022801"/>
    </source>
</evidence>
<dbReference type="EMBL" id="JBHRZI010000005">
    <property type="protein sequence ID" value="MFC3890490.1"/>
    <property type="molecule type" value="Genomic_DNA"/>
</dbReference>
<dbReference type="SUPFAM" id="SSF51338">
    <property type="entry name" value="Composite domain of metallo-dependent hydrolases"/>
    <property type="match status" value="1"/>
</dbReference>
<evidence type="ECO:0000259" key="2">
    <source>
        <dbReference type="Pfam" id="PF01979"/>
    </source>
</evidence>
<dbReference type="InterPro" id="IPR006680">
    <property type="entry name" value="Amidohydro-rel"/>
</dbReference>
<dbReference type="InterPro" id="IPR011059">
    <property type="entry name" value="Metal-dep_hydrolase_composite"/>
</dbReference>
<dbReference type="Pfam" id="PF01979">
    <property type="entry name" value="Amidohydro_1"/>
    <property type="match status" value="1"/>
</dbReference>
<keyword evidence="1" id="KW-0378">Hydrolase</keyword>
<comment type="caution">
    <text evidence="3">The sequence shown here is derived from an EMBL/GenBank/DDBJ whole genome shotgun (WGS) entry which is preliminary data.</text>
</comment>
<feature type="domain" description="Amidohydrolase-related" evidence="2">
    <location>
        <begin position="31"/>
        <end position="141"/>
    </location>
</feature>
<dbReference type="Gene3D" id="2.30.40.10">
    <property type="entry name" value="Urease, subunit C, domain 1"/>
    <property type="match status" value="1"/>
</dbReference>
<evidence type="ECO:0000313" key="4">
    <source>
        <dbReference type="Proteomes" id="UP001595690"/>
    </source>
</evidence>
<reference evidence="4" key="1">
    <citation type="journal article" date="2019" name="Int. J. Syst. Evol. Microbiol.">
        <title>The Global Catalogue of Microorganisms (GCM) 10K type strain sequencing project: providing services to taxonomists for standard genome sequencing and annotation.</title>
        <authorList>
            <consortium name="The Broad Institute Genomics Platform"/>
            <consortium name="The Broad Institute Genome Sequencing Center for Infectious Disease"/>
            <person name="Wu L."/>
            <person name="Ma J."/>
        </authorList>
    </citation>
    <scope>NUCLEOTIDE SEQUENCE [LARGE SCALE GENOMIC DNA]</scope>
    <source>
        <strain evidence="4">CGMCC 4.7405</strain>
    </source>
</reference>
<gene>
    <name evidence="3" type="ORF">ACFOWZ_03325</name>
</gene>
<dbReference type="PANTHER" id="PTHR43794">
    <property type="entry name" value="AMINOHYDROLASE SSNA-RELATED"/>
    <property type="match status" value="1"/>
</dbReference>
<dbReference type="InterPro" id="IPR050287">
    <property type="entry name" value="MTA/SAH_deaminase"/>
</dbReference>
<keyword evidence="4" id="KW-1185">Reference proteome</keyword>
<accession>A0ABV8BMF7</accession>
<evidence type="ECO:0000313" key="3">
    <source>
        <dbReference type="EMBL" id="MFC3890490.1"/>
    </source>
</evidence>
<dbReference type="Proteomes" id="UP001595690">
    <property type="component" value="Unassembled WGS sequence"/>
</dbReference>
<dbReference type="RefSeq" id="WP_382368425.1">
    <property type="nucleotide sequence ID" value="NZ_JBHRZI010000005.1"/>
</dbReference>
<organism evidence="3 4">
    <name type="scientific">Lentzea rhizosphaerae</name>
    <dbReference type="NCBI Taxonomy" id="2041025"/>
    <lineage>
        <taxon>Bacteria</taxon>
        <taxon>Bacillati</taxon>
        <taxon>Actinomycetota</taxon>
        <taxon>Actinomycetes</taxon>
        <taxon>Pseudonocardiales</taxon>
        <taxon>Pseudonocardiaceae</taxon>
        <taxon>Lentzea</taxon>
    </lineage>
</organism>
<dbReference type="SUPFAM" id="SSF51556">
    <property type="entry name" value="Metallo-dependent hydrolases"/>
    <property type="match status" value="1"/>
</dbReference>
<name>A0ABV8BMF7_9PSEU</name>
<dbReference type="Gene3D" id="3.20.20.140">
    <property type="entry name" value="Metal-dependent hydrolases"/>
    <property type="match status" value="1"/>
</dbReference>
<sequence>MRKEVAERGRGAVEHVRGNGLPDDELKLIAEAGASVPTGLGVDSVTGVTCTPSLMLATLLSAHLSEAVHVTPADLLRMATVEGAVALGMADRVGSLAPGKHADLVVLRASDINLLGTRNPIAAVVTAAHPGNVEGVFVGGVEIRQQDVAAPSGMPPKA</sequence>
<dbReference type="InterPro" id="IPR032466">
    <property type="entry name" value="Metal_Hydrolase"/>
</dbReference>
<protein>
    <submittedName>
        <fullName evidence="3">Amidohydrolase family protein</fullName>
    </submittedName>
</protein>
<dbReference type="PANTHER" id="PTHR43794:SF11">
    <property type="entry name" value="AMIDOHYDROLASE-RELATED DOMAIN-CONTAINING PROTEIN"/>
    <property type="match status" value="1"/>
</dbReference>